<comment type="caution">
    <text evidence="1">The sequence shown here is derived from an EMBL/GenBank/DDBJ whole genome shotgun (WGS) entry which is preliminary data.</text>
</comment>
<protein>
    <submittedName>
        <fullName evidence="1">Uncharacterized protein</fullName>
    </submittedName>
</protein>
<accession>A0A815ZQL0</accession>
<name>A0A815ZQL0_9BILA</name>
<proteinExistence type="predicted"/>
<dbReference type="AlphaFoldDB" id="A0A815ZQL0"/>
<feature type="non-terminal residue" evidence="1">
    <location>
        <position position="1"/>
    </location>
</feature>
<reference evidence="1" key="1">
    <citation type="submission" date="2021-02" db="EMBL/GenBank/DDBJ databases">
        <authorList>
            <person name="Nowell W R."/>
        </authorList>
    </citation>
    <scope>NUCLEOTIDE SEQUENCE</scope>
</reference>
<dbReference type="Proteomes" id="UP000663889">
    <property type="component" value="Unassembled WGS sequence"/>
</dbReference>
<sequence>TCPKCVTPCYCRCGRVGTVVCDDRADLDVCPCACTYDGDLDHRCDNVGWSFLRHRK</sequence>
<evidence type="ECO:0000313" key="2">
    <source>
        <dbReference type="Proteomes" id="UP000663889"/>
    </source>
</evidence>
<evidence type="ECO:0000313" key="1">
    <source>
        <dbReference type="EMBL" id="CAF1587860.1"/>
    </source>
</evidence>
<gene>
    <name evidence="1" type="ORF">SEV965_LOCUS40055</name>
</gene>
<organism evidence="1 2">
    <name type="scientific">Rotaria sordida</name>
    <dbReference type="NCBI Taxonomy" id="392033"/>
    <lineage>
        <taxon>Eukaryota</taxon>
        <taxon>Metazoa</taxon>
        <taxon>Spiralia</taxon>
        <taxon>Gnathifera</taxon>
        <taxon>Rotifera</taxon>
        <taxon>Eurotatoria</taxon>
        <taxon>Bdelloidea</taxon>
        <taxon>Philodinida</taxon>
        <taxon>Philodinidae</taxon>
        <taxon>Rotaria</taxon>
    </lineage>
</organism>
<dbReference type="EMBL" id="CAJNOU010021487">
    <property type="protein sequence ID" value="CAF1587860.1"/>
    <property type="molecule type" value="Genomic_DNA"/>
</dbReference>